<evidence type="ECO:0000313" key="1">
    <source>
        <dbReference type="EMBL" id="VDO07373.1"/>
    </source>
</evidence>
<organism evidence="3">
    <name type="scientific">Brugia timori</name>
    <dbReference type="NCBI Taxonomy" id="42155"/>
    <lineage>
        <taxon>Eukaryota</taxon>
        <taxon>Metazoa</taxon>
        <taxon>Ecdysozoa</taxon>
        <taxon>Nematoda</taxon>
        <taxon>Chromadorea</taxon>
        <taxon>Rhabditida</taxon>
        <taxon>Spirurina</taxon>
        <taxon>Spiruromorpha</taxon>
        <taxon>Filarioidea</taxon>
        <taxon>Onchocercidae</taxon>
        <taxon>Brugia</taxon>
    </lineage>
</organism>
<sequence length="86" mass="9534">MDFGKNINGECTEGDHLVLGEIGAEGSENIPLSYLPCRDAVTLPKEIPVEPGTSTLLEFYTDDDTADNGDGFRVEWICENYYIMQV</sequence>
<dbReference type="WBParaSite" id="BTMF_0000096901-mRNA-1">
    <property type="protein sequence ID" value="BTMF_0000096901-mRNA-1"/>
    <property type="gene ID" value="BTMF_0000096901"/>
</dbReference>
<dbReference type="AlphaFoldDB" id="A0A0R3Q3V1"/>
<keyword evidence="2" id="KW-1185">Reference proteome</keyword>
<evidence type="ECO:0000313" key="3">
    <source>
        <dbReference type="WBParaSite" id="BTMF_0000096901-mRNA-1"/>
    </source>
</evidence>
<accession>A0A0R3Q3V1</accession>
<name>A0A0R3Q3V1_9BILA</name>
<dbReference type="STRING" id="42155.A0A0R3Q3V1"/>
<dbReference type="EMBL" id="UZAG01000152">
    <property type="protein sequence ID" value="VDO07373.1"/>
    <property type="molecule type" value="Genomic_DNA"/>
</dbReference>
<protein>
    <submittedName>
        <fullName evidence="3">CUB domain-containing protein</fullName>
    </submittedName>
</protein>
<gene>
    <name evidence="1" type="ORF">BTMF_LOCUS333</name>
</gene>
<proteinExistence type="predicted"/>
<reference evidence="1 2" key="2">
    <citation type="submission" date="2018-11" db="EMBL/GenBank/DDBJ databases">
        <authorList>
            <consortium name="Pathogen Informatics"/>
        </authorList>
    </citation>
    <scope>NUCLEOTIDE SEQUENCE [LARGE SCALE GENOMIC DNA]</scope>
</reference>
<evidence type="ECO:0000313" key="2">
    <source>
        <dbReference type="Proteomes" id="UP000280834"/>
    </source>
</evidence>
<dbReference type="Proteomes" id="UP000280834">
    <property type="component" value="Unassembled WGS sequence"/>
</dbReference>
<reference evidence="3" key="1">
    <citation type="submission" date="2017-02" db="UniProtKB">
        <authorList>
            <consortium name="WormBaseParasite"/>
        </authorList>
    </citation>
    <scope>IDENTIFICATION</scope>
</reference>